<protein>
    <submittedName>
        <fullName evidence="2">Uncharacterized protein</fullName>
    </submittedName>
</protein>
<evidence type="ECO:0000313" key="3">
    <source>
        <dbReference type="Proteomes" id="UP001319882"/>
    </source>
</evidence>
<evidence type="ECO:0000256" key="1">
    <source>
        <dbReference type="SAM" id="MobiDB-lite"/>
    </source>
</evidence>
<dbReference type="EMBL" id="WHVL01000001">
    <property type="protein sequence ID" value="MCB8887665.1"/>
    <property type="molecule type" value="Genomic_DNA"/>
</dbReference>
<dbReference type="Proteomes" id="UP001319882">
    <property type="component" value="Unassembled WGS sequence"/>
</dbReference>
<sequence length="189" mass="20499">MVKARRGIALVAGLLLLVGCNEQPDEPAPAPEPARHEAATQAGDTAREPEPLEVVVTTHVELASDRRLMVTGETNLPEDTRLQVVVERELSRVRWQSRTAVTGGEFRAGPFGSGSGLPDGGYIVRVQSSEASVQPRAVQEVMGTRGEHLAGELVTQTRHGLGQVTTYSRRFLVGSEPRRTRDQVDVVED</sequence>
<reference evidence="2 3" key="1">
    <citation type="journal article" date="2021" name="Sci. Rep.">
        <title>Genome analysis of a halophilic bacterium Halomonas malpeensis YU-PRIM-29(T) reveals its exopolysaccharide and pigment producing capabilities.</title>
        <authorList>
            <person name="Athmika"/>
            <person name="Ghate S.D."/>
            <person name="Arun A.B."/>
            <person name="Rao S.S."/>
            <person name="Kumar S.T.A."/>
            <person name="Kandiyil M.K."/>
            <person name="Saptami K."/>
            <person name="Rekha P.D."/>
        </authorList>
    </citation>
    <scope>NUCLEOTIDE SEQUENCE [LARGE SCALE GENOMIC DNA]</scope>
    <source>
        <strain evidence="3">prim 29</strain>
    </source>
</reference>
<keyword evidence="3" id="KW-1185">Reference proteome</keyword>
<name>A0ABS8DMZ4_9GAMM</name>
<gene>
    <name evidence="2" type="ORF">GEV37_00785</name>
</gene>
<organism evidence="2 3">
    <name type="scientific">Vreelandella malpeensis</name>
    <dbReference type="NCBI Taxonomy" id="1172368"/>
    <lineage>
        <taxon>Bacteria</taxon>
        <taxon>Pseudomonadati</taxon>
        <taxon>Pseudomonadota</taxon>
        <taxon>Gammaproteobacteria</taxon>
        <taxon>Oceanospirillales</taxon>
        <taxon>Halomonadaceae</taxon>
        <taxon>Vreelandella</taxon>
    </lineage>
</organism>
<comment type="caution">
    <text evidence="2">The sequence shown here is derived from an EMBL/GenBank/DDBJ whole genome shotgun (WGS) entry which is preliminary data.</text>
</comment>
<dbReference type="RefSeq" id="WP_227388265.1">
    <property type="nucleotide sequence ID" value="NZ_JBHSCJ010000003.1"/>
</dbReference>
<dbReference type="PROSITE" id="PS51257">
    <property type="entry name" value="PROKAR_LIPOPROTEIN"/>
    <property type="match status" value="1"/>
</dbReference>
<proteinExistence type="predicted"/>
<evidence type="ECO:0000313" key="2">
    <source>
        <dbReference type="EMBL" id="MCB8887665.1"/>
    </source>
</evidence>
<feature type="region of interest" description="Disordered" evidence="1">
    <location>
        <begin position="24"/>
        <end position="50"/>
    </location>
</feature>
<accession>A0ABS8DMZ4</accession>